<evidence type="ECO:0000313" key="1">
    <source>
        <dbReference type="EMBL" id="JAH06477.1"/>
    </source>
</evidence>
<name>A0A0E9PQB5_ANGAN</name>
<dbReference type="EMBL" id="GBXM01102100">
    <property type="protein sequence ID" value="JAH06477.1"/>
    <property type="molecule type" value="Transcribed_RNA"/>
</dbReference>
<proteinExistence type="predicted"/>
<organism evidence="1">
    <name type="scientific">Anguilla anguilla</name>
    <name type="common">European freshwater eel</name>
    <name type="synonym">Muraena anguilla</name>
    <dbReference type="NCBI Taxonomy" id="7936"/>
    <lineage>
        <taxon>Eukaryota</taxon>
        <taxon>Metazoa</taxon>
        <taxon>Chordata</taxon>
        <taxon>Craniata</taxon>
        <taxon>Vertebrata</taxon>
        <taxon>Euteleostomi</taxon>
        <taxon>Actinopterygii</taxon>
        <taxon>Neopterygii</taxon>
        <taxon>Teleostei</taxon>
        <taxon>Anguilliformes</taxon>
        <taxon>Anguillidae</taxon>
        <taxon>Anguilla</taxon>
    </lineage>
</organism>
<dbReference type="AlphaFoldDB" id="A0A0E9PQB5"/>
<accession>A0A0E9PQB5</accession>
<reference evidence="1" key="2">
    <citation type="journal article" date="2015" name="Fish Shellfish Immunol.">
        <title>Early steps in the European eel (Anguilla anguilla)-Vibrio vulnificus interaction in the gills: Role of the RtxA13 toxin.</title>
        <authorList>
            <person name="Callol A."/>
            <person name="Pajuelo D."/>
            <person name="Ebbesson L."/>
            <person name="Teles M."/>
            <person name="MacKenzie S."/>
            <person name="Amaro C."/>
        </authorList>
    </citation>
    <scope>NUCLEOTIDE SEQUENCE</scope>
</reference>
<reference evidence="1" key="1">
    <citation type="submission" date="2014-11" db="EMBL/GenBank/DDBJ databases">
        <authorList>
            <person name="Amaro Gonzalez C."/>
        </authorList>
    </citation>
    <scope>NUCLEOTIDE SEQUENCE</scope>
</reference>
<protein>
    <submittedName>
        <fullName evidence="1">Uncharacterized protein</fullName>
    </submittedName>
</protein>
<sequence>MPLAARFLSFRARLCLRI</sequence>